<evidence type="ECO:0000313" key="3">
    <source>
        <dbReference type="EMBL" id="MFD2244867.1"/>
    </source>
</evidence>
<dbReference type="Proteomes" id="UP001597374">
    <property type="component" value="Unassembled WGS sequence"/>
</dbReference>
<organism evidence="3 4">
    <name type="scientific">Pontibacter ruber</name>
    <dbReference type="NCBI Taxonomy" id="1343895"/>
    <lineage>
        <taxon>Bacteria</taxon>
        <taxon>Pseudomonadati</taxon>
        <taxon>Bacteroidota</taxon>
        <taxon>Cytophagia</taxon>
        <taxon>Cytophagales</taxon>
        <taxon>Hymenobacteraceae</taxon>
        <taxon>Pontibacter</taxon>
    </lineage>
</organism>
<feature type="transmembrane region" description="Helical" evidence="1">
    <location>
        <begin position="191"/>
        <end position="211"/>
    </location>
</feature>
<keyword evidence="1" id="KW-0472">Membrane</keyword>
<keyword evidence="1" id="KW-1133">Transmembrane helix</keyword>
<comment type="caution">
    <text evidence="3">The sequence shown here is derived from an EMBL/GenBank/DDBJ whole genome shotgun (WGS) entry which is preliminary data.</text>
</comment>
<proteinExistence type="predicted"/>
<accession>A0ABW5CTG0</accession>
<dbReference type="RefSeq" id="WP_250429759.1">
    <property type="nucleotide sequence ID" value="NZ_JALPRR010000002.1"/>
</dbReference>
<feature type="transmembrane region" description="Helical" evidence="1">
    <location>
        <begin position="12"/>
        <end position="31"/>
    </location>
</feature>
<name>A0ABW5CTG0_9BACT</name>
<protein>
    <submittedName>
        <fullName evidence="3">MCP four helix bundle domain-containing protein</fullName>
    </submittedName>
</protein>
<evidence type="ECO:0000259" key="2">
    <source>
        <dbReference type="Pfam" id="PF12729"/>
    </source>
</evidence>
<dbReference type="InterPro" id="IPR024478">
    <property type="entry name" value="HlyB_4HB_MCP"/>
</dbReference>
<feature type="domain" description="Chemotaxis methyl-accepting receptor HlyB-like 4HB MCP" evidence="2">
    <location>
        <begin position="10"/>
        <end position="184"/>
    </location>
</feature>
<keyword evidence="1" id="KW-0812">Transmembrane</keyword>
<dbReference type="EMBL" id="JBHUIM010000001">
    <property type="protein sequence ID" value="MFD2244867.1"/>
    <property type="molecule type" value="Genomic_DNA"/>
</dbReference>
<sequence length="228" mass="26088">MNWVFRIRQREKLALALGSVFVIIILANWFVSYSIGEVNKQFRSVYQDRLVPSLDISQMLERYYQNRMYLEEHVLTGSIAEKDSIRQLLSSNTRAIDSLVQKFESTYLIEQESTDLANYKVQFAALVRIQEQVMQLSRAGNHPAALQLSHTKGHAAFQNLLVPLHNLIEVQGEVGQELYESAERNVKTLKILSYLVIGLAVLLALIVGTLLQGSRKLKEIKPQNYHMN</sequence>
<gene>
    <name evidence="3" type="ORF">ACFSKP_01290</name>
</gene>
<keyword evidence="4" id="KW-1185">Reference proteome</keyword>
<reference evidence="4" key="1">
    <citation type="journal article" date="2019" name="Int. J. Syst. Evol. Microbiol.">
        <title>The Global Catalogue of Microorganisms (GCM) 10K type strain sequencing project: providing services to taxonomists for standard genome sequencing and annotation.</title>
        <authorList>
            <consortium name="The Broad Institute Genomics Platform"/>
            <consortium name="The Broad Institute Genome Sequencing Center for Infectious Disease"/>
            <person name="Wu L."/>
            <person name="Ma J."/>
        </authorList>
    </citation>
    <scope>NUCLEOTIDE SEQUENCE [LARGE SCALE GENOMIC DNA]</scope>
    <source>
        <strain evidence="4">CGMCC 4.1782</strain>
    </source>
</reference>
<dbReference type="Pfam" id="PF12729">
    <property type="entry name" value="4HB_MCP_1"/>
    <property type="match status" value="1"/>
</dbReference>
<evidence type="ECO:0000256" key="1">
    <source>
        <dbReference type="SAM" id="Phobius"/>
    </source>
</evidence>
<evidence type="ECO:0000313" key="4">
    <source>
        <dbReference type="Proteomes" id="UP001597374"/>
    </source>
</evidence>